<feature type="compositionally biased region" description="Gly residues" evidence="3">
    <location>
        <begin position="1"/>
        <end position="15"/>
    </location>
</feature>
<name>A0A3S2TPX5_9BURK</name>
<evidence type="ECO:0000256" key="1">
    <source>
        <dbReference type="ARBA" id="ARBA00022679"/>
    </source>
</evidence>
<keyword evidence="1 5" id="KW-0808">Transferase</keyword>
<feature type="compositionally biased region" description="Low complexity" evidence="3">
    <location>
        <begin position="16"/>
        <end position="32"/>
    </location>
</feature>
<protein>
    <submittedName>
        <fullName evidence="5">GNAT family N-acetyltransferase</fullName>
    </submittedName>
</protein>
<sequence>MGGTEGGGHAPGRGTGRAARAGPAHGRGAGHPVSWRVRVATPADAEAIAQVHWDSWVATYTGVFPQASFDAFPLAARREVWQREAANTAPGRRLLVAVADLPASDAPVLGFACLGPYRRQPHEAAEAGAGEGELTALYLRPGHFRRGIGRALWQAVLQAAREIGYPALRLWVIAGNPAERFYAAMGALPVGHNVFDAHGTPVREHCCRVDLSSTD</sequence>
<dbReference type="Proteomes" id="UP000288178">
    <property type="component" value="Unassembled WGS sequence"/>
</dbReference>
<evidence type="ECO:0000256" key="2">
    <source>
        <dbReference type="ARBA" id="ARBA00023315"/>
    </source>
</evidence>
<dbReference type="Gene3D" id="3.40.630.30">
    <property type="match status" value="1"/>
</dbReference>
<dbReference type="InterPro" id="IPR050832">
    <property type="entry name" value="Bact_Acetyltransf"/>
</dbReference>
<reference evidence="5 6" key="1">
    <citation type="submission" date="2019-01" db="EMBL/GenBank/DDBJ databases">
        <authorList>
            <person name="Chen W.-M."/>
        </authorList>
    </citation>
    <scope>NUCLEOTIDE SEQUENCE [LARGE SCALE GENOMIC DNA]</scope>
    <source>
        <strain evidence="5 6">ICH-3</strain>
    </source>
</reference>
<gene>
    <name evidence="5" type="ORF">ENE75_15695</name>
</gene>
<dbReference type="SUPFAM" id="SSF55729">
    <property type="entry name" value="Acyl-CoA N-acyltransferases (Nat)"/>
    <property type="match status" value="1"/>
</dbReference>
<proteinExistence type="predicted"/>
<dbReference type="PANTHER" id="PTHR43877">
    <property type="entry name" value="AMINOALKYLPHOSPHONATE N-ACETYLTRANSFERASE-RELATED-RELATED"/>
    <property type="match status" value="1"/>
</dbReference>
<dbReference type="AlphaFoldDB" id="A0A3S2TPX5"/>
<evidence type="ECO:0000256" key="3">
    <source>
        <dbReference type="SAM" id="MobiDB-lite"/>
    </source>
</evidence>
<feature type="domain" description="N-acetyltransferase" evidence="4">
    <location>
        <begin position="35"/>
        <end position="215"/>
    </location>
</feature>
<feature type="region of interest" description="Disordered" evidence="3">
    <location>
        <begin position="1"/>
        <end position="32"/>
    </location>
</feature>
<dbReference type="GO" id="GO:0016747">
    <property type="term" value="F:acyltransferase activity, transferring groups other than amino-acyl groups"/>
    <property type="evidence" value="ECO:0007669"/>
    <property type="project" value="InterPro"/>
</dbReference>
<dbReference type="EMBL" id="SACT01000005">
    <property type="protein sequence ID" value="RVT50451.1"/>
    <property type="molecule type" value="Genomic_DNA"/>
</dbReference>
<dbReference type="Pfam" id="PF00583">
    <property type="entry name" value="Acetyltransf_1"/>
    <property type="match status" value="1"/>
</dbReference>
<dbReference type="CDD" id="cd04301">
    <property type="entry name" value="NAT_SF"/>
    <property type="match status" value="1"/>
</dbReference>
<comment type="caution">
    <text evidence="5">The sequence shown here is derived from an EMBL/GenBank/DDBJ whole genome shotgun (WGS) entry which is preliminary data.</text>
</comment>
<evidence type="ECO:0000259" key="4">
    <source>
        <dbReference type="PROSITE" id="PS51186"/>
    </source>
</evidence>
<accession>A0A3S2TPX5</accession>
<dbReference type="InterPro" id="IPR000182">
    <property type="entry name" value="GNAT_dom"/>
</dbReference>
<dbReference type="InterPro" id="IPR016181">
    <property type="entry name" value="Acyl_CoA_acyltransferase"/>
</dbReference>
<keyword evidence="2" id="KW-0012">Acyltransferase</keyword>
<evidence type="ECO:0000313" key="6">
    <source>
        <dbReference type="Proteomes" id="UP000288178"/>
    </source>
</evidence>
<organism evidence="5 6">
    <name type="scientific">Rubrivivax albus</name>
    <dbReference type="NCBI Taxonomy" id="2499835"/>
    <lineage>
        <taxon>Bacteria</taxon>
        <taxon>Pseudomonadati</taxon>
        <taxon>Pseudomonadota</taxon>
        <taxon>Betaproteobacteria</taxon>
        <taxon>Burkholderiales</taxon>
        <taxon>Sphaerotilaceae</taxon>
        <taxon>Rubrivivax</taxon>
    </lineage>
</organism>
<dbReference type="PROSITE" id="PS51186">
    <property type="entry name" value="GNAT"/>
    <property type="match status" value="1"/>
</dbReference>
<evidence type="ECO:0000313" key="5">
    <source>
        <dbReference type="EMBL" id="RVT50451.1"/>
    </source>
</evidence>
<keyword evidence="6" id="KW-1185">Reference proteome</keyword>